<dbReference type="AlphaFoldDB" id="A0A3S0SYW9"/>
<accession>A0A3S0SYW9</accession>
<dbReference type="Proteomes" id="UP000274545">
    <property type="component" value="Unassembled WGS sequence"/>
</dbReference>
<sequence length="70" mass="8213">MFFNSKKLFTLRAFTNTNLTKQEKEKNNAALKLTKGKGDYKPNVALKPSNWLVKQVLKIEERFFFKLIGF</sequence>
<proteinExistence type="predicted"/>
<dbReference type="EMBL" id="RAHC01000002">
    <property type="protein sequence ID" value="RUP77428.1"/>
    <property type="molecule type" value="Genomic_DNA"/>
</dbReference>
<protein>
    <submittedName>
        <fullName evidence="1">Uncharacterized protein</fullName>
    </submittedName>
</protein>
<evidence type="ECO:0000313" key="1">
    <source>
        <dbReference type="EMBL" id="RUP77428.1"/>
    </source>
</evidence>
<name>A0A3S0SYW9_9MOLU</name>
<organism evidence="1 2">
    <name type="scientific">Spiroplasma poulsonii</name>
    <dbReference type="NCBI Taxonomy" id="2138"/>
    <lineage>
        <taxon>Bacteria</taxon>
        <taxon>Bacillati</taxon>
        <taxon>Mycoplasmatota</taxon>
        <taxon>Mollicutes</taxon>
        <taxon>Entomoplasmatales</taxon>
        <taxon>Spiroplasmataceae</taxon>
        <taxon>Spiroplasma</taxon>
    </lineage>
</organism>
<reference evidence="1 2" key="1">
    <citation type="journal article" date="2019" name="Genome Biol. Evol.">
        <title>Toxin and genome evolution in a Drosophila defensive symbiosis.</title>
        <authorList>
            <person name="Ballinger M.J."/>
            <person name="Gawryluk R.M."/>
            <person name="Perlman S.J."/>
        </authorList>
    </citation>
    <scope>NUCLEOTIDE SEQUENCE [LARGE SCALE GENOMIC DNA]</scope>
    <source>
        <strain evidence="2">sNeo</strain>
    </source>
</reference>
<gene>
    <name evidence="1" type="ORF">D6D54_02285</name>
</gene>
<evidence type="ECO:0000313" key="2">
    <source>
        <dbReference type="Proteomes" id="UP000274545"/>
    </source>
</evidence>
<comment type="caution">
    <text evidence="1">The sequence shown here is derived from an EMBL/GenBank/DDBJ whole genome shotgun (WGS) entry which is preliminary data.</text>
</comment>